<protein>
    <recommendedName>
        <fullName evidence="1">F-box domain-containing protein</fullName>
    </recommendedName>
</protein>
<dbReference type="Proteomes" id="UP000230233">
    <property type="component" value="Chromosome V"/>
</dbReference>
<dbReference type="InterPro" id="IPR001810">
    <property type="entry name" value="F-box_dom"/>
</dbReference>
<organism evidence="2 3">
    <name type="scientific">Caenorhabditis nigoni</name>
    <dbReference type="NCBI Taxonomy" id="1611254"/>
    <lineage>
        <taxon>Eukaryota</taxon>
        <taxon>Metazoa</taxon>
        <taxon>Ecdysozoa</taxon>
        <taxon>Nematoda</taxon>
        <taxon>Chromadorea</taxon>
        <taxon>Rhabditida</taxon>
        <taxon>Rhabditina</taxon>
        <taxon>Rhabditomorpha</taxon>
        <taxon>Rhabditoidea</taxon>
        <taxon>Rhabditidae</taxon>
        <taxon>Peloderinae</taxon>
        <taxon>Caenorhabditis</taxon>
    </lineage>
</organism>
<dbReference type="InterPro" id="IPR040161">
    <property type="entry name" value="FB224"/>
</dbReference>
<proteinExistence type="predicted"/>
<feature type="domain" description="F-box" evidence="1">
    <location>
        <begin position="145"/>
        <end position="196"/>
    </location>
</feature>
<dbReference type="PANTHER" id="PTHR23015">
    <property type="entry name" value="UNCHARACTERIZED C.ELEGANS PROTEIN"/>
    <property type="match status" value="1"/>
</dbReference>
<dbReference type="AlphaFoldDB" id="A0A2G5TQU4"/>
<sequence>MSNILKTDDKTILSVILYQFLHGKSAYSSFKEFNSVVKDNFIDLDDFEFWFNRFENGKFDEKDDIFSISDFKRMLSDDQHCLRACIFFEYLKENKIKSETEIRDEEVLSVYMRMHEVIDIDYSEFSFCFYRFINRVFNFGHNSEPCSFSDLPLETIRKIVRKLNFPDRCRFRKVSYNLRNIVDDTKIGIDEINIRITKFVIAVSVERLPLAAWISRMEFKYYQLGDTCVMDYSFGRKQFKRTNCLDLASKDLSILLNTSKIRILNIKFADNESFINFENVLTFLNAQIHVKLLSLHVSNAEQVVKILSYLKPGTLESIAVYSFHDRSNHEIVLREGLKMDQWRQAKDMQWYFYEFPLPVKYLLHFCYIWEVKLPYFDPQQFQEIKETLLKQDHIKCWYFTWSILQKVDENEMNNLFGPIEADGVRRLEIPNTNAYYKITVHWLGMSITKENR</sequence>
<dbReference type="PROSITE" id="PS50181">
    <property type="entry name" value="FBOX"/>
    <property type="match status" value="1"/>
</dbReference>
<comment type="caution">
    <text evidence="2">The sequence shown here is derived from an EMBL/GenBank/DDBJ whole genome shotgun (WGS) entry which is preliminary data.</text>
</comment>
<dbReference type="InterPro" id="IPR041426">
    <property type="entry name" value="Mos1_HTH"/>
</dbReference>
<name>A0A2G5TQU4_9PELO</name>
<dbReference type="Pfam" id="PF01827">
    <property type="entry name" value="FTH"/>
    <property type="match status" value="1"/>
</dbReference>
<dbReference type="OrthoDB" id="7600185at2759"/>
<accession>A0A2G5TQU4</accession>
<dbReference type="Pfam" id="PF17906">
    <property type="entry name" value="HTH_48"/>
    <property type="match status" value="1"/>
</dbReference>
<dbReference type="SMART" id="SM00256">
    <property type="entry name" value="FBOX"/>
    <property type="match status" value="1"/>
</dbReference>
<dbReference type="STRING" id="1611254.A0A2G5TQU4"/>
<evidence type="ECO:0000259" key="1">
    <source>
        <dbReference type="PROSITE" id="PS50181"/>
    </source>
</evidence>
<dbReference type="SUPFAM" id="SSF81383">
    <property type="entry name" value="F-box domain"/>
    <property type="match status" value="1"/>
</dbReference>
<dbReference type="GO" id="GO:0045087">
    <property type="term" value="P:innate immune response"/>
    <property type="evidence" value="ECO:0007669"/>
    <property type="project" value="TreeGrafter"/>
</dbReference>
<evidence type="ECO:0000313" key="3">
    <source>
        <dbReference type="Proteomes" id="UP000230233"/>
    </source>
</evidence>
<dbReference type="Pfam" id="PF00646">
    <property type="entry name" value="F-box"/>
    <property type="match status" value="1"/>
</dbReference>
<dbReference type="InterPro" id="IPR036047">
    <property type="entry name" value="F-box-like_dom_sf"/>
</dbReference>
<dbReference type="InterPro" id="IPR002900">
    <property type="entry name" value="DUF38/FTH_CAE_spp"/>
</dbReference>
<gene>
    <name evidence="2" type="primary">Cnig_chr_V.g21136</name>
    <name evidence="2" type="ORF">B9Z55_021136</name>
</gene>
<dbReference type="EMBL" id="PDUG01000005">
    <property type="protein sequence ID" value="PIC29612.1"/>
    <property type="molecule type" value="Genomic_DNA"/>
</dbReference>
<keyword evidence="3" id="KW-1185">Reference proteome</keyword>
<dbReference type="PANTHER" id="PTHR23015:SF4">
    <property type="entry name" value="DUF38 DOMAIN-CONTAINING PROTEIN-RELATED"/>
    <property type="match status" value="1"/>
</dbReference>
<dbReference type="CDD" id="cd22150">
    <property type="entry name" value="F-box_CeFBXA-like"/>
    <property type="match status" value="1"/>
</dbReference>
<evidence type="ECO:0000313" key="2">
    <source>
        <dbReference type="EMBL" id="PIC29612.1"/>
    </source>
</evidence>
<reference evidence="3" key="1">
    <citation type="submission" date="2017-10" db="EMBL/GenBank/DDBJ databases">
        <title>Rapid genome shrinkage in a self-fertile nematode reveals novel sperm competition proteins.</title>
        <authorList>
            <person name="Yin D."/>
            <person name="Schwarz E.M."/>
            <person name="Thomas C.G."/>
            <person name="Felde R.L."/>
            <person name="Korf I.F."/>
            <person name="Cutter A.D."/>
            <person name="Schartner C.M."/>
            <person name="Ralston E.J."/>
            <person name="Meyer B.J."/>
            <person name="Haag E.S."/>
        </authorList>
    </citation>
    <scope>NUCLEOTIDE SEQUENCE [LARGE SCALE GENOMIC DNA]</scope>
    <source>
        <strain evidence="3">JU1422</strain>
    </source>
</reference>